<accession>A0A6J7AFV5</accession>
<protein>
    <submittedName>
        <fullName evidence="6">Unannotated protein</fullName>
    </submittedName>
</protein>
<evidence type="ECO:0000256" key="3">
    <source>
        <dbReference type="ARBA" id="ARBA00022842"/>
    </source>
</evidence>
<evidence type="ECO:0000313" key="8">
    <source>
        <dbReference type="EMBL" id="CAB5017509.1"/>
    </source>
</evidence>
<reference evidence="6" key="1">
    <citation type="submission" date="2020-05" db="EMBL/GenBank/DDBJ databases">
        <authorList>
            <person name="Chiriac C."/>
            <person name="Salcher M."/>
            <person name="Ghai R."/>
            <person name="Kavagutti S V."/>
        </authorList>
    </citation>
    <scope>NUCLEOTIDE SEQUENCE</scope>
</reference>
<dbReference type="EMBL" id="CAFBOS010000206">
    <property type="protein sequence ID" value="CAB5017509.1"/>
    <property type="molecule type" value="Genomic_DNA"/>
</dbReference>
<evidence type="ECO:0000259" key="4">
    <source>
        <dbReference type="PROSITE" id="PS51462"/>
    </source>
</evidence>
<dbReference type="EMBL" id="CAEZYR010000003">
    <property type="protein sequence ID" value="CAB4725746.1"/>
    <property type="molecule type" value="Genomic_DNA"/>
</dbReference>
<proteinExistence type="predicted"/>
<sequence>MVFTLRRAAARVVLLDRAGRIFLVNAEDPADHRKPPWWEIPGGGIDVGESSEDACRRELLEETGIEDVDMGPCIWLQHVEFDFGGLHFDSHERIHVAWCDGGSYAPRHLEFLEAAAFRGARWWALDELLASSEPVLPTRLREFLPPIVRGDLPAEPIDISPVDLG</sequence>
<comment type="cofactor">
    <cofactor evidence="1">
        <name>Mg(2+)</name>
        <dbReference type="ChEBI" id="CHEBI:18420"/>
    </cofactor>
</comment>
<evidence type="ECO:0000256" key="2">
    <source>
        <dbReference type="ARBA" id="ARBA00022801"/>
    </source>
</evidence>
<dbReference type="PANTHER" id="PTHR43046">
    <property type="entry name" value="GDP-MANNOSE MANNOSYL HYDROLASE"/>
    <property type="match status" value="1"/>
</dbReference>
<dbReference type="PRINTS" id="PR00502">
    <property type="entry name" value="NUDIXFAMILY"/>
</dbReference>
<keyword evidence="3" id="KW-0460">Magnesium</keyword>
<dbReference type="EMBL" id="CAFBMH010000010">
    <property type="protein sequence ID" value="CAB4894124.1"/>
    <property type="molecule type" value="Genomic_DNA"/>
</dbReference>
<dbReference type="Gene3D" id="3.90.79.10">
    <property type="entry name" value="Nucleoside Triphosphate Pyrophosphohydrolase"/>
    <property type="match status" value="1"/>
</dbReference>
<dbReference type="PROSITE" id="PS00893">
    <property type="entry name" value="NUDIX_BOX"/>
    <property type="match status" value="1"/>
</dbReference>
<dbReference type="GO" id="GO:0016787">
    <property type="term" value="F:hydrolase activity"/>
    <property type="evidence" value="ECO:0007669"/>
    <property type="project" value="UniProtKB-KW"/>
</dbReference>
<keyword evidence="2" id="KW-0378">Hydrolase</keyword>
<name>A0A6J7AFV5_9ZZZZ</name>
<feature type="domain" description="Nudix hydrolase" evidence="4">
    <location>
        <begin position="5"/>
        <end position="148"/>
    </location>
</feature>
<dbReference type="AlphaFoldDB" id="A0A6J7AFV5"/>
<dbReference type="PROSITE" id="PS51462">
    <property type="entry name" value="NUDIX"/>
    <property type="match status" value="1"/>
</dbReference>
<dbReference type="CDD" id="cd04685">
    <property type="entry name" value="NUDIX_Hydrolase"/>
    <property type="match status" value="1"/>
</dbReference>
<dbReference type="InterPro" id="IPR015797">
    <property type="entry name" value="NUDIX_hydrolase-like_dom_sf"/>
</dbReference>
<evidence type="ECO:0000256" key="1">
    <source>
        <dbReference type="ARBA" id="ARBA00001946"/>
    </source>
</evidence>
<evidence type="ECO:0000313" key="5">
    <source>
        <dbReference type="EMBL" id="CAB4725746.1"/>
    </source>
</evidence>
<evidence type="ECO:0000313" key="6">
    <source>
        <dbReference type="EMBL" id="CAB4831687.1"/>
    </source>
</evidence>
<evidence type="ECO:0000313" key="7">
    <source>
        <dbReference type="EMBL" id="CAB4894124.1"/>
    </source>
</evidence>
<dbReference type="Pfam" id="PF00293">
    <property type="entry name" value="NUDIX"/>
    <property type="match status" value="1"/>
</dbReference>
<dbReference type="PANTHER" id="PTHR43046:SF12">
    <property type="entry name" value="GDP-MANNOSE MANNOSYL HYDROLASE"/>
    <property type="match status" value="1"/>
</dbReference>
<dbReference type="EMBL" id="CAFABA010000059">
    <property type="protein sequence ID" value="CAB4831687.1"/>
    <property type="molecule type" value="Genomic_DNA"/>
</dbReference>
<dbReference type="SUPFAM" id="SSF55811">
    <property type="entry name" value="Nudix"/>
    <property type="match status" value="1"/>
</dbReference>
<gene>
    <name evidence="5" type="ORF">UFOPK2754_00129</name>
    <name evidence="6" type="ORF">UFOPK3139_01541</name>
    <name evidence="7" type="ORF">UFOPK3543_00473</name>
    <name evidence="8" type="ORF">UFOPK3967_02569</name>
</gene>
<dbReference type="InterPro" id="IPR020084">
    <property type="entry name" value="NUDIX_hydrolase_CS"/>
</dbReference>
<dbReference type="InterPro" id="IPR000086">
    <property type="entry name" value="NUDIX_hydrolase_dom"/>
</dbReference>
<dbReference type="InterPro" id="IPR020476">
    <property type="entry name" value="Nudix_hydrolase"/>
</dbReference>
<organism evidence="6">
    <name type="scientific">freshwater metagenome</name>
    <dbReference type="NCBI Taxonomy" id="449393"/>
    <lineage>
        <taxon>unclassified sequences</taxon>
        <taxon>metagenomes</taxon>
        <taxon>ecological metagenomes</taxon>
    </lineage>
</organism>